<proteinExistence type="predicted"/>
<gene>
    <name evidence="2" type="ORF">SLU01_35270</name>
</gene>
<dbReference type="AlphaFoldDB" id="A0A511ZCN9"/>
<reference evidence="2 3" key="1">
    <citation type="submission" date="2019-07" db="EMBL/GenBank/DDBJ databases">
        <title>Whole genome shotgun sequence of Sporosarcina luteola NBRC 105378.</title>
        <authorList>
            <person name="Hosoyama A."/>
            <person name="Uohara A."/>
            <person name="Ohji S."/>
            <person name="Ichikawa N."/>
        </authorList>
    </citation>
    <scope>NUCLEOTIDE SEQUENCE [LARGE SCALE GENOMIC DNA]</scope>
    <source>
        <strain evidence="2 3">NBRC 105378</strain>
    </source>
</reference>
<protein>
    <submittedName>
        <fullName evidence="2">Uncharacterized protein</fullName>
    </submittedName>
</protein>
<organism evidence="2 3">
    <name type="scientific">Sporosarcina luteola</name>
    <dbReference type="NCBI Taxonomy" id="582850"/>
    <lineage>
        <taxon>Bacteria</taxon>
        <taxon>Bacillati</taxon>
        <taxon>Bacillota</taxon>
        <taxon>Bacilli</taxon>
        <taxon>Bacillales</taxon>
        <taxon>Caryophanaceae</taxon>
        <taxon>Sporosarcina</taxon>
    </lineage>
</organism>
<dbReference type="EMBL" id="BJYL01000067">
    <property type="protein sequence ID" value="GEN85215.1"/>
    <property type="molecule type" value="Genomic_DNA"/>
</dbReference>
<comment type="caution">
    <text evidence="2">The sequence shown here is derived from an EMBL/GenBank/DDBJ whole genome shotgun (WGS) entry which is preliminary data.</text>
</comment>
<sequence length="167" mass="19604">MEKGWFKTYRLLWEKPIWTGSTPEQKVVLMTLLSMANYEKREWDWNGRAYSAKPGQMITSLASLKEKCGKNISVHQIRIALRRFEKYGFLTNESTTQNRLITIVNWDIYQQNDYTKTKRTANVGQTDNKPAATKKKDKKEKNIRKRSFANAKTVKEFQFDLTRGEAL</sequence>
<feature type="compositionally biased region" description="Basic residues" evidence="1">
    <location>
        <begin position="132"/>
        <end position="147"/>
    </location>
</feature>
<evidence type="ECO:0000313" key="3">
    <source>
        <dbReference type="Proteomes" id="UP000321901"/>
    </source>
</evidence>
<dbReference type="RefSeq" id="WP_147060800.1">
    <property type="nucleotide sequence ID" value="NZ_BJYL01000067.1"/>
</dbReference>
<dbReference type="OrthoDB" id="1821976at2"/>
<name>A0A511ZCN9_9BACL</name>
<accession>A0A511ZCN9</accession>
<feature type="region of interest" description="Disordered" evidence="1">
    <location>
        <begin position="123"/>
        <end position="147"/>
    </location>
</feature>
<evidence type="ECO:0000256" key="1">
    <source>
        <dbReference type="SAM" id="MobiDB-lite"/>
    </source>
</evidence>
<keyword evidence="3" id="KW-1185">Reference proteome</keyword>
<dbReference type="Proteomes" id="UP000321901">
    <property type="component" value="Unassembled WGS sequence"/>
</dbReference>
<evidence type="ECO:0000313" key="2">
    <source>
        <dbReference type="EMBL" id="GEN85215.1"/>
    </source>
</evidence>